<gene>
    <name evidence="3" type="ORF">EWB00_000462</name>
</gene>
<evidence type="ECO:0000259" key="2">
    <source>
        <dbReference type="Pfam" id="PF17919"/>
    </source>
</evidence>
<dbReference type="OrthoDB" id="6114580at2759"/>
<comment type="caution">
    <text evidence="3">The sequence shown here is derived from an EMBL/GenBank/DDBJ whole genome shotgun (WGS) entry which is preliminary data.</text>
</comment>
<sequence length="136" mass="15352">KCQFRLTSVKYLGFIFDKSGRRPDPENIEAIQKMPAFYDVPTLRSFLGLISYYSAFLPSLHEKRAPLNHLLGKNVKWNWTQQCQTAFDGLKNLLTSDLLLTHYDPKVPVIIVADASAYGVGAVILHKFPNGNEKAI</sequence>
<dbReference type="GO" id="GO:0003824">
    <property type="term" value="F:catalytic activity"/>
    <property type="evidence" value="ECO:0007669"/>
    <property type="project" value="UniProtKB-KW"/>
</dbReference>
<dbReference type="FunFam" id="3.30.70.270:FF:000020">
    <property type="entry name" value="Transposon Tf2-6 polyprotein-like Protein"/>
    <property type="match status" value="1"/>
</dbReference>
<accession>A0A4Z2DIT5</accession>
<feature type="domain" description="Reverse transcriptase/retrotransposon-derived protein RNase H-like" evidence="2">
    <location>
        <begin position="79"/>
        <end position="135"/>
    </location>
</feature>
<keyword evidence="4" id="KW-1185">Reference proteome</keyword>
<reference evidence="3 4" key="1">
    <citation type="submission" date="2019-03" db="EMBL/GenBank/DDBJ databases">
        <title>An improved genome assembly of the fluke Schistosoma japonicum.</title>
        <authorList>
            <person name="Hu W."/>
            <person name="Luo F."/>
            <person name="Yin M."/>
            <person name="Mo X."/>
            <person name="Sun C."/>
            <person name="Wu Q."/>
            <person name="Zhu B."/>
            <person name="Xiang M."/>
            <person name="Wang J."/>
            <person name="Wang Y."/>
            <person name="Zhang T."/>
            <person name="Xu B."/>
            <person name="Zheng H."/>
            <person name="Feng Z."/>
        </authorList>
    </citation>
    <scope>NUCLEOTIDE SEQUENCE [LARGE SCALE GENOMIC DNA]</scope>
    <source>
        <strain evidence="3">HuSjv2</strain>
        <tissue evidence="3">Worms</tissue>
    </source>
</reference>
<dbReference type="InterPro" id="IPR043502">
    <property type="entry name" value="DNA/RNA_pol_sf"/>
</dbReference>
<evidence type="ECO:0000313" key="4">
    <source>
        <dbReference type="Proteomes" id="UP000311919"/>
    </source>
</evidence>
<dbReference type="SUPFAM" id="SSF56672">
    <property type="entry name" value="DNA/RNA polymerases"/>
    <property type="match status" value="1"/>
</dbReference>
<feature type="non-terminal residue" evidence="3">
    <location>
        <position position="136"/>
    </location>
</feature>
<name>A0A4Z2DIT5_SCHJA</name>
<dbReference type="EMBL" id="SKCS01000117">
    <property type="protein sequence ID" value="TNN16421.1"/>
    <property type="molecule type" value="Genomic_DNA"/>
</dbReference>
<dbReference type="InterPro" id="IPR041577">
    <property type="entry name" value="RT_RNaseH_2"/>
</dbReference>
<protein>
    <submittedName>
        <fullName evidence="3">Transposon Tf2-9 polyprotein</fullName>
    </submittedName>
</protein>
<evidence type="ECO:0000313" key="3">
    <source>
        <dbReference type="EMBL" id="TNN16421.1"/>
    </source>
</evidence>
<dbReference type="PANTHER" id="PTHR37984:SF5">
    <property type="entry name" value="PROTEIN NYNRIN-LIKE"/>
    <property type="match status" value="1"/>
</dbReference>
<dbReference type="Proteomes" id="UP000311919">
    <property type="component" value="Unassembled WGS sequence"/>
</dbReference>
<feature type="non-terminal residue" evidence="3">
    <location>
        <position position="1"/>
    </location>
</feature>
<dbReference type="PANTHER" id="PTHR37984">
    <property type="entry name" value="PROTEIN CBG26694"/>
    <property type="match status" value="1"/>
</dbReference>
<dbReference type="AlphaFoldDB" id="A0A4Z2DIT5"/>
<keyword evidence="1" id="KW-0511">Multifunctional enzyme</keyword>
<dbReference type="Pfam" id="PF17919">
    <property type="entry name" value="RT_RNaseH_2"/>
    <property type="match status" value="1"/>
</dbReference>
<evidence type="ECO:0000256" key="1">
    <source>
        <dbReference type="ARBA" id="ARBA00023268"/>
    </source>
</evidence>
<dbReference type="InterPro" id="IPR050951">
    <property type="entry name" value="Retrovirus_Pol_polyprotein"/>
</dbReference>
<proteinExistence type="predicted"/>
<dbReference type="STRING" id="6182.A0A4Z2DIT5"/>
<organism evidence="3 4">
    <name type="scientific">Schistosoma japonicum</name>
    <name type="common">Blood fluke</name>
    <dbReference type="NCBI Taxonomy" id="6182"/>
    <lineage>
        <taxon>Eukaryota</taxon>
        <taxon>Metazoa</taxon>
        <taxon>Spiralia</taxon>
        <taxon>Lophotrochozoa</taxon>
        <taxon>Platyhelminthes</taxon>
        <taxon>Trematoda</taxon>
        <taxon>Digenea</taxon>
        <taxon>Strigeidida</taxon>
        <taxon>Schistosomatoidea</taxon>
        <taxon>Schistosomatidae</taxon>
        <taxon>Schistosoma</taxon>
    </lineage>
</organism>
<dbReference type="Gene3D" id="3.30.70.270">
    <property type="match status" value="1"/>
</dbReference>
<dbReference type="InterPro" id="IPR043128">
    <property type="entry name" value="Rev_trsase/Diguanyl_cyclase"/>
</dbReference>